<dbReference type="NCBIfam" id="TIGR00400">
    <property type="entry name" value="mgtE"/>
    <property type="match status" value="1"/>
</dbReference>
<feature type="domain" description="CBS" evidence="10">
    <location>
        <begin position="202"/>
        <end position="258"/>
    </location>
</feature>
<feature type="transmembrane region" description="Helical" evidence="9">
    <location>
        <begin position="441"/>
        <end position="464"/>
    </location>
</feature>
<evidence type="ECO:0000256" key="2">
    <source>
        <dbReference type="ARBA" id="ARBA00009749"/>
    </source>
</evidence>
<dbReference type="SUPFAM" id="SSF54631">
    <property type="entry name" value="CBS-domain pair"/>
    <property type="match status" value="1"/>
</dbReference>
<evidence type="ECO:0000256" key="6">
    <source>
        <dbReference type="ARBA" id="ARBA00022989"/>
    </source>
</evidence>
<dbReference type="InterPro" id="IPR006668">
    <property type="entry name" value="Mg_transptr_MgtE_intracell_dom"/>
</dbReference>
<evidence type="ECO:0000256" key="1">
    <source>
        <dbReference type="ARBA" id="ARBA00004141"/>
    </source>
</evidence>
<dbReference type="InterPro" id="IPR036739">
    <property type="entry name" value="SLC41_membr_dom_sf"/>
</dbReference>
<dbReference type="Proteomes" id="UP000315750">
    <property type="component" value="Chromosome"/>
</dbReference>
<comment type="subunit">
    <text evidence="9">Homodimer.</text>
</comment>
<feature type="domain" description="CBS" evidence="10">
    <location>
        <begin position="136"/>
        <end position="198"/>
    </location>
</feature>
<comment type="function">
    <text evidence="9">Acts as a magnesium transporter.</text>
</comment>
<evidence type="ECO:0000313" key="12">
    <source>
        <dbReference type="Proteomes" id="UP000315750"/>
    </source>
</evidence>
<dbReference type="KEGG" id="amuc:Pan181_13260"/>
<dbReference type="OrthoDB" id="9790355at2"/>
<keyword evidence="6 9" id="KW-1133">Transmembrane helix</keyword>
<feature type="transmembrane region" description="Helical" evidence="9">
    <location>
        <begin position="360"/>
        <end position="385"/>
    </location>
</feature>
<dbReference type="SUPFAM" id="SSF161093">
    <property type="entry name" value="MgtE membrane domain-like"/>
    <property type="match status" value="1"/>
</dbReference>
<keyword evidence="9" id="KW-1003">Cell membrane</keyword>
<evidence type="ECO:0000313" key="11">
    <source>
        <dbReference type="EMBL" id="QDU55140.1"/>
    </source>
</evidence>
<dbReference type="Pfam" id="PF00571">
    <property type="entry name" value="CBS"/>
    <property type="match status" value="2"/>
</dbReference>
<dbReference type="Pfam" id="PF01769">
    <property type="entry name" value="MgtE"/>
    <property type="match status" value="1"/>
</dbReference>
<protein>
    <recommendedName>
        <fullName evidence="9">Magnesium transporter MgtE</fullName>
    </recommendedName>
</protein>
<evidence type="ECO:0000256" key="4">
    <source>
        <dbReference type="ARBA" id="ARBA00022692"/>
    </source>
</evidence>
<dbReference type="GO" id="GO:0046872">
    <property type="term" value="F:metal ion binding"/>
    <property type="evidence" value="ECO:0007669"/>
    <property type="project" value="UniProtKB-KW"/>
</dbReference>
<keyword evidence="12" id="KW-1185">Reference proteome</keyword>
<keyword evidence="4 9" id="KW-0812">Transmembrane</keyword>
<dbReference type="GO" id="GO:0005886">
    <property type="term" value="C:plasma membrane"/>
    <property type="evidence" value="ECO:0007669"/>
    <property type="project" value="UniProtKB-SubCell"/>
</dbReference>
<comment type="subcellular location">
    <subcellularLocation>
        <location evidence="9">Cell membrane</location>
        <topology evidence="9">Multi-pass membrane protein</topology>
    </subcellularLocation>
    <subcellularLocation>
        <location evidence="1">Membrane</location>
        <topology evidence="1">Multi-pass membrane protein</topology>
    </subcellularLocation>
</comment>
<dbReference type="EMBL" id="CP036278">
    <property type="protein sequence ID" value="QDU55140.1"/>
    <property type="molecule type" value="Genomic_DNA"/>
</dbReference>
<evidence type="ECO:0000256" key="8">
    <source>
        <dbReference type="PROSITE-ProRule" id="PRU00703"/>
    </source>
</evidence>
<comment type="caution">
    <text evidence="9">Lacks conserved residue(s) required for the propagation of feature annotation.</text>
</comment>
<dbReference type="Pfam" id="PF03448">
    <property type="entry name" value="MgtE_N"/>
    <property type="match status" value="1"/>
</dbReference>
<dbReference type="InterPro" id="IPR038076">
    <property type="entry name" value="MgtE_N_sf"/>
</dbReference>
<organism evidence="11 12">
    <name type="scientific">Aeoliella mucimassa</name>
    <dbReference type="NCBI Taxonomy" id="2527972"/>
    <lineage>
        <taxon>Bacteria</taxon>
        <taxon>Pseudomonadati</taxon>
        <taxon>Planctomycetota</taxon>
        <taxon>Planctomycetia</taxon>
        <taxon>Pirellulales</taxon>
        <taxon>Lacipirellulaceae</taxon>
        <taxon>Aeoliella</taxon>
    </lineage>
</organism>
<dbReference type="SUPFAM" id="SSF158791">
    <property type="entry name" value="MgtE N-terminal domain-like"/>
    <property type="match status" value="1"/>
</dbReference>
<sequence length="468" mass="51575">MINTLLLPELREMLTSGDTEGLREFSSALHPARAAEFMEGLNPQEAWQVLQAADSNRQAELFGFLPDSMQVDILETVSPTETSSLVADLPADDRVDLISDVHPDVVEEMLPLLPAEERRETLRLMEFPEGTAGSVMTTEVARLSETLTVHQALEAIARQSEDLETVYYNYIVDEDNRLRGLISARQLVTHFGKPNTKITDLMQRDVVTVLATDDQETVAAKVASFDFIAIPVVDDHQHLLGIITHDDIIDVLREEATEDAHMAAAVDPLDDSYLETHWFTLAWKRGMWLSILFLGALFTAFALGEYQGEFERVPWLVLFIPLVISSGGNSGSQSATLVITAMTHGDVKLSDWWRVIKREVWMGFCLGSMLAIGGYLCAMGILSTFEPDDPQVAATFQPPSWHEVLVVPITLVLVVICSTLCGGTLPMIFRRLGLDPALMSNPFVAGIIDIAGIVIYMNVAAGLLSSMS</sequence>
<dbReference type="PANTHER" id="PTHR43773:SF1">
    <property type="entry name" value="MAGNESIUM TRANSPORTER MGTE"/>
    <property type="match status" value="1"/>
</dbReference>
<dbReference type="Gene3D" id="1.10.357.20">
    <property type="entry name" value="SLC41 divalent cation transporters, integral membrane domain"/>
    <property type="match status" value="1"/>
</dbReference>
<gene>
    <name evidence="11" type="ORF">Pan181_13260</name>
</gene>
<keyword evidence="5 9" id="KW-0460">Magnesium</keyword>
<keyword evidence="9" id="KW-0479">Metal-binding</keyword>
<keyword evidence="8" id="KW-0129">CBS domain</keyword>
<dbReference type="InterPro" id="IPR006667">
    <property type="entry name" value="SLC41_membr_dom"/>
</dbReference>
<feature type="transmembrane region" description="Helical" evidence="9">
    <location>
        <begin position="405"/>
        <end position="429"/>
    </location>
</feature>
<dbReference type="GO" id="GO:0015095">
    <property type="term" value="F:magnesium ion transmembrane transporter activity"/>
    <property type="evidence" value="ECO:0007669"/>
    <property type="project" value="UniProtKB-UniRule"/>
</dbReference>
<comment type="similarity">
    <text evidence="2 9">Belongs to the SLC41A transporter family.</text>
</comment>
<evidence type="ECO:0000256" key="9">
    <source>
        <dbReference type="RuleBase" id="RU362011"/>
    </source>
</evidence>
<dbReference type="Gene3D" id="3.10.580.10">
    <property type="entry name" value="CBS-domain"/>
    <property type="match status" value="1"/>
</dbReference>
<keyword evidence="3 9" id="KW-0813">Transport</keyword>
<accession>A0A518AK75</accession>
<keyword evidence="7 9" id="KW-0472">Membrane</keyword>
<evidence type="ECO:0000256" key="5">
    <source>
        <dbReference type="ARBA" id="ARBA00022842"/>
    </source>
</evidence>
<dbReference type="SMART" id="SM00116">
    <property type="entry name" value="CBS"/>
    <property type="match status" value="2"/>
</dbReference>
<dbReference type="RefSeq" id="WP_145246034.1">
    <property type="nucleotide sequence ID" value="NZ_CP036278.1"/>
</dbReference>
<dbReference type="InterPro" id="IPR000644">
    <property type="entry name" value="CBS_dom"/>
</dbReference>
<dbReference type="Gene3D" id="1.25.60.10">
    <property type="entry name" value="MgtE N-terminal domain-like"/>
    <property type="match status" value="1"/>
</dbReference>
<dbReference type="PANTHER" id="PTHR43773">
    <property type="entry name" value="MAGNESIUM TRANSPORTER MGTE"/>
    <property type="match status" value="1"/>
</dbReference>
<proteinExistence type="inferred from homology"/>
<dbReference type="InterPro" id="IPR046342">
    <property type="entry name" value="CBS_dom_sf"/>
</dbReference>
<reference evidence="11 12" key="1">
    <citation type="submission" date="2019-02" db="EMBL/GenBank/DDBJ databases">
        <title>Deep-cultivation of Planctomycetes and their phenomic and genomic characterization uncovers novel biology.</title>
        <authorList>
            <person name="Wiegand S."/>
            <person name="Jogler M."/>
            <person name="Boedeker C."/>
            <person name="Pinto D."/>
            <person name="Vollmers J."/>
            <person name="Rivas-Marin E."/>
            <person name="Kohn T."/>
            <person name="Peeters S.H."/>
            <person name="Heuer A."/>
            <person name="Rast P."/>
            <person name="Oberbeckmann S."/>
            <person name="Bunk B."/>
            <person name="Jeske O."/>
            <person name="Meyerdierks A."/>
            <person name="Storesund J.E."/>
            <person name="Kallscheuer N."/>
            <person name="Luecker S."/>
            <person name="Lage O.M."/>
            <person name="Pohl T."/>
            <person name="Merkel B.J."/>
            <person name="Hornburger P."/>
            <person name="Mueller R.-W."/>
            <person name="Bruemmer F."/>
            <person name="Labrenz M."/>
            <person name="Spormann A.M."/>
            <person name="Op den Camp H."/>
            <person name="Overmann J."/>
            <person name="Amann R."/>
            <person name="Jetten M.S.M."/>
            <person name="Mascher T."/>
            <person name="Medema M.H."/>
            <person name="Devos D.P."/>
            <person name="Kaster A.-K."/>
            <person name="Ovreas L."/>
            <person name="Rohde M."/>
            <person name="Galperin M.Y."/>
            <person name="Jogler C."/>
        </authorList>
    </citation>
    <scope>NUCLEOTIDE SEQUENCE [LARGE SCALE GENOMIC DNA]</scope>
    <source>
        <strain evidence="11 12">Pan181</strain>
    </source>
</reference>
<dbReference type="AlphaFoldDB" id="A0A518AK75"/>
<dbReference type="SMART" id="SM00924">
    <property type="entry name" value="MgtE_N"/>
    <property type="match status" value="1"/>
</dbReference>
<evidence type="ECO:0000259" key="10">
    <source>
        <dbReference type="PROSITE" id="PS51371"/>
    </source>
</evidence>
<evidence type="ECO:0000256" key="7">
    <source>
        <dbReference type="ARBA" id="ARBA00023136"/>
    </source>
</evidence>
<feature type="transmembrane region" description="Helical" evidence="9">
    <location>
        <begin position="286"/>
        <end position="303"/>
    </location>
</feature>
<name>A0A518AK75_9BACT</name>
<dbReference type="InterPro" id="IPR006669">
    <property type="entry name" value="MgtE_transporter"/>
</dbReference>
<dbReference type="CDD" id="cd04606">
    <property type="entry name" value="CBS_pair_Mg_transporter"/>
    <property type="match status" value="1"/>
</dbReference>
<dbReference type="PROSITE" id="PS51371">
    <property type="entry name" value="CBS"/>
    <property type="match status" value="2"/>
</dbReference>
<evidence type="ECO:0000256" key="3">
    <source>
        <dbReference type="ARBA" id="ARBA00022448"/>
    </source>
</evidence>